<evidence type="ECO:0000256" key="2">
    <source>
        <dbReference type="ARBA" id="ARBA00022475"/>
    </source>
</evidence>
<dbReference type="InterPro" id="IPR029044">
    <property type="entry name" value="Nucleotide-diphossugar_trans"/>
</dbReference>
<evidence type="ECO:0000256" key="5">
    <source>
        <dbReference type="ARBA" id="ARBA00023136"/>
    </source>
</evidence>
<sequence>MIVDCVIPARNEASTVAIVVEAALGCAFVREVTVVDDASSDDTGEQARLAGAKVIRREGSGSKGRAMEVGVRASDADLILFADADLLGITAAHLDAICRPVVEGDAAMSLGSFDYGWWSRLVLRFPPITGERIIPRWVFEAIPPPSRGGFAIEIMIDEVVCARRLPVVARVMVGVTHRTKRDKFGKLEGYRRTLRMFWEIWGPRTVWRWRTYAYYLRDVRIER</sequence>
<protein>
    <recommendedName>
        <fullName evidence="9">4,4'-diaponeurosporenoate glycosyltransferase</fullName>
    </recommendedName>
</protein>
<evidence type="ECO:0000259" key="10">
    <source>
        <dbReference type="Pfam" id="PF00535"/>
    </source>
</evidence>
<evidence type="ECO:0000256" key="7">
    <source>
        <dbReference type="ARBA" id="ARBA00037904"/>
    </source>
</evidence>
<comment type="subcellular location">
    <subcellularLocation>
        <location evidence="1">Cell membrane</location>
    </subcellularLocation>
</comment>
<dbReference type="InterPro" id="IPR001173">
    <property type="entry name" value="Glyco_trans_2-like"/>
</dbReference>
<evidence type="ECO:0000313" key="11">
    <source>
        <dbReference type="EMBL" id="CAA9255903.1"/>
    </source>
</evidence>
<feature type="domain" description="Glycosyltransferase 2-like" evidence="10">
    <location>
        <begin position="5"/>
        <end position="87"/>
    </location>
</feature>
<evidence type="ECO:0000256" key="3">
    <source>
        <dbReference type="ARBA" id="ARBA00022676"/>
    </source>
</evidence>
<evidence type="ECO:0000256" key="6">
    <source>
        <dbReference type="ARBA" id="ARBA00037281"/>
    </source>
</evidence>
<evidence type="ECO:0000256" key="9">
    <source>
        <dbReference type="ARBA" id="ARBA00040345"/>
    </source>
</evidence>
<dbReference type="Gene3D" id="3.90.550.10">
    <property type="entry name" value="Spore Coat Polysaccharide Biosynthesis Protein SpsA, Chain A"/>
    <property type="match status" value="1"/>
</dbReference>
<dbReference type="GO" id="GO:0016757">
    <property type="term" value="F:glycosyltransferase activity"/>
    <property type="evidence" value="ECO:0007669"/>
    <property type="project" value="UniProtKB-KW"/>
</dbReference>
<dbReference type="PANTHER" id="PTHR43646">
    <property type="entry name" value="GLYCOSYLTRANSFERASE"/>
    <property type="match status" value="1"/>
</dbReference>
<keyword evidence="5" id="KW-0472">Membrane</keyword>
<evidence type="ECO:0000256" key="1">
    <source>
        <dbReference type="ARBA" id="ARBA00004236"/>
    </source>
</evidence>
<dbReference type="EMBL" id="CADCTF010000118">
    <property type="protein sequence ID" value="CAA9255903.1"/>
    <property type="molecule type" value="Genomic_DNA"/>
</dbReference>
<dbReference type="AlphaFoldDB" id="A0A6J4IPG6"/>
<accession>A0A6J4IPG6</accession>
<dbReference type="SUPFAM" id="SSF53448">
    <property type="entry name" value="Nucleotide-diphospho-sugar transferases"/>
    <property type="match status" value="1"/>
</dbReference>
<comment type="similarity">
    <text evidence="8">Belongs to the glycosyltransferase 2 family. CrtQ subfamily.</text>
</comment>
<comment type="function">
    <text evidence="6">Catalyzes the glycosylation of 4,4'-diaponeurosporenoate, i.e. the esterification of glucose at the C1'' position with the carboxyl group of 4,4'-diaponeurosporenic acid, to form glycosyl-4,4'-diaponeurosporenoate. This is a step in the biosynthesis of staphyloxanthin, an orange pigment present in most staphylococci strains.</text>
</comment>
<dbReference type="PANTHER" id="PTHR43646:SF2">
    <property type="entry name" value="GLYCOSYLTRANSFERASE 2-LIKE DOMAIN-CONTAINING PROTEIN"/>
    <property type="match status" value="1"/>
</dbReference>
<keyword evidence="2" id="KW-1003">Cell membrane</keyword>
<reference evidence="11" key="1">
    <citation type="submission" date="2020-02" db="EMBL/GenBank/DDBJ databases">
        <authorList>
            <person name="Meier V. D."/>
        </authorList>
    </citation>
    <scope>NUCLEOTIDE SEQUENCE</scope>
    <source>
        <strain evidence="11">AVDCRST_MAG50</strain>
    </source>
</reference>
<keyword evidence="3" id="KW-0328">Glycosyltransferase</keyword>
<name>A0A6J4IPG6_9ACTN</name>
<dbReference type="GO" id="GO:0005886">
    <property type="term" value="C:plasma membrane"/>
    <property type="evidence" value="ECO:0007669"/>
    <property type="project" value="UniProtKB-SubCell"/>
</dbReference>
<keyword evidence="4" id="KW-0808">Transferase</keyword>
<comment type="pathway">
    <text evidence="7">Carotenoid biosynthesis; staphyloxanthin biosynthesis; staphyloxanthin from farnesyl diphosphate: step 4/5.</text>
</comment>
<dbReference type="Pfam" id="PF00535">
    <property type="entry name" value="Glycos_transf_2"/>
    <property type="match status" value="1"/>
</dbReference>
<evidence type="ECO:0000256" key="4">
    <source>
        <dbReference type="ARBA" id="ARBA00022679"/>
    </source>
</evidence>
<organism evidence="11">
    <name type="scientific">uncultured Acidimicrobiales bacterium</name>
    <dbReference type="NCBI Taxonomy" id="310071"/>
    <lineage>
        <taxon>Bacteria</taxon>
        <taxon>Bacillati</taxon>
        <taxon>Actinomycetota</taxon>
        <taxon>Acidimicrobiia</taxon>
        <taxon>Acidimicrobiales</taxon>
        <taxon>environmental samples</taxon>
    </lineage>
</organism>
<evidence type="ECO:0000256" key="8">
    <source>
        <dbReference type="ARBA" id="ARBA00038120"/>
    </source>
</evidence>
<gene>
    <name evidence="11" type="ORF">AVDCRST_MAG50-2621</name>
</gene>
<proteinExistence type="inferred from homology"/>